<dbReference type="PROSITE" id="PS00189">
    <property type="entry name" value="LIPOYL"/>
    <property type="match status" value="1"/>
</dbReference>
<dbReference type="EMBL" id="CP002659">
    <property type="protein sequence ID" value="AEC02427.1"/>
    <property type="molecule type" value="Genomic_DNA"/>
</dbReference>
<dbReference type="NCBIfam" id="NF002270">
    <property type="entry name" value="PRK01202.1"/>
    <property type="match status" value="1"/>
</dbReference>
<dbReference type="RefSeq" id="WP_013739822.1">
    <property type="nucleotide sequence ID" value="NC_015436.1"/>
</dbReference>
<protein>
    <recommendedName>
        <fullName evidence="3">Glycine cleavage system H protein</fullName>
    </recommendedName>
</protein>
<dbReference type="KEGG" id="scc:Spico_1216"/>
<dbReference type="PANTHER" id="PTHR11715">
    <property type="entry name" value="GLYCINE CLEAVAGE SYSTEM H PROTEIN"/>
    <property type="match status" value="1"/>
</dbReference>
<comment type="similarity">
    <text evidence="1 3">Belongs to the GcvH family.</text>
</comment>
<dbReference type="GO" id="GO:0009249">
    <property type="term" value="P:protein lipoylation"/>
    <property type="evidence" value="ECO:0007669"/>
    <property type="project" value="TreeGrafter"/>
</dbReference>
<evidence type="ECO:0000256" key="1">
    <source>
        <dbReference type="ARBA" id="ARBA00009249"/>
    </source>
</evidence>
<evidence type="ECO:0000313" key="6">
    <source>
        <dbReference type="EMBL" id="AEC02427.1"/>
    </source>
</evidence>
<dbReference type="SUPFAM" id="SSF51230">
    <property type="entry name" value="Single hybrid motif"/>
    <property type="match status" value="1"/>
</dbReference>
<dbReference type="GO" id="GO:0005829">
    <property type="term" value="C:cytosol"/>
    <property type="evidence" value="ECO:0007669"/>
    <property type="project" value="TreeGrafter"/>
</dbReference>
<dbReference type="STRING" id="760011.Spico_1216"/>
<comment type="function">
    <text evidence="3">The glycine cleavage system catalyzes the degradation of glycine. The H protein shuttles the methylamine group of glycine from the P protein to the T protein.</text>
</comment>
<dbReference type="eggNOG" id="COG0509">
    <property type="taxonomic scope" value="Bacteria"/>
</dbReference>
<name>F4GLN3_PARC1</name>
<keyword evidence="7" id="KW-1185">Reference proteome</keyword>
<dbReference type="HAMAP" id="MF_00272">
    <property type="entry name" value="GcvH"/>
    <property type="match status" value="1"/>
</dbReference>
<dbReference type="Proteomes" id="UP000007939">
    <property type="component" value="Chromosome"/>
</dbReference>
<keyword evidence="2 3" id="KW-0450">Lipoyl</keyword>
<organism evidence="6 7">
    <name type="scientific">Parasphaerochaeta coccoides (strain ATCC BAA-1237 / DSM 17374 / SPN1)</name>
    <name type="common">Sphaerochaeta coccoides</name>
    <dbReference type="NCBI Taxonomy" id="760011"/>
    <lineage>
        <taxon>Bacteria</taxon>
        <taxon>Pseudomonadati</taxon>
        <taxon>Spirochaetota</taxon>
        <taxon>Spirochaetia</taxon>
        <taxon>Spirochaetales</taxon>
        <taxon>Sphaerochaetaceae</taxon>
        <taxon>Parasphaerochaeta</taxon>
    </lineage>
</organism>
<gene>
    <name evidence="3" type="primary">gcvH</name>
    <name evidence="6" type="ordered locus">Spico_1216</name>
</gene>
<proteinExistence type="inferred from homology"/>
<dbReference type="PANTHER" id="PTHR11715:SF3">
    <property type="entry name" value="GLYCINE CLEAVAGE SYSTEM H PROTEIN-RELATED"/>
    <property type="match status" value="1"/>
</dbReference>
<feature type="domain" description="Lipoyl-binding" evidence="5">
    <location>
        <begin position="23"/>
        <end position="104"/>
    </location>
</feature>
<dbReference type="CDD" id="cd06848">
    <property type="entry name" value="GCS_H"/>
    <property type="match status" value="1"/>
</dbReference>
<dbReference type="InterPro" id="IPR017453">
    <property type="entry name" value="GCV_H_sub"/>
</dbReference>
<dbReference type="OrthoDB" id="9796712at2"/>
<dbReference type="InterPro" id="IPR011053">
    <property type="entry name" value="Single_hybrid_motif"/>
</dbReference>
<dbReference type="HOGENOM" id="CLU_097408_2_2_12"/>
<sequence length="125" mass="13744">MKLPTDLKYAKSHEWIKILSDGVYEIGITDFAQKELGDIVFVALPEVGDDIEAGQDFGTVESVKTSSDVYCPVTGTVEEINDILADTPEAINQDPYGTWFIRVRGTLDEKGLLDAKEYDAVTGVK</sequence>
<evidence type="ECO:0000259" key="5">
    <source>
        <dbReference type="PROSITE" id="PS50968"/>
    </source>
</evidence>
<feature type="modified residue" description="N6-lipoyllysine" evidence="3 4">
    <location>
        <position position="64"/>
    </location>
</feature>
<reference evidence="7" key="1">
    <citation type="submission" date="2011-04" db="EMBL/GenBank/DDBJ databases">
        <title>The complete genome of Spirochaeta coccoides DSM 17374.</title>
        <authorList>
            <person name="Lucas S."/>
            <person name="Copeland A."/>
            <person name="Lapidus A."/>
            <person name="Bruce D."/>
            <person name="Goodwin L."/>
            <person name="Pitluck S."/>
            <person name="Peters L."/>
            <person name="Kyrpides N."/>
            <person name="Mavromatis K."/>
            <person name="Pagani I."/>
            <person name="Ivanova N."/>
            <person name="Ovchinnikova G."/>
            <person name="Lu M."/>
            <person name="Detter J.C."/>
            <person name="Tapia R."/>
            <person name="Han C."/>
            <person name="Land M."/>
            <person name="Hauser L."/>
            <person name="Markowitz V."/>
            <person name="Cheng J.-F."/>
            <person name="Hugenholtz P."/>
            <person name="Woyke T."/>
            <person name="Wu D."/>
            <person name="Spring S."/>
            <person name="Schroeder M."/>
            <person name="Brambilla E."/>
            <person name="Klenk H.-P."/>
            <person name="Eisen J.A."/>
        </authorList>
    </citation>
    <scope>NUCLEOTIDE SEQUENCE [LARGE SCALE GENOMIC DNA]</scope>
    <source>
        <strain evidence="7">ATCC BAA-1237 / DSM 17374 / SPN1</strain>
    </source>
</reference>
<dbReference type="InterPro" id="IPR033753">
    <property type="entry name" value="GCV_H/Fam206"/>
</dbReference>
<dbReference type="NCBIfam" id="TIGR00527">
    <property type="entry name" value="gcvH"/>
    <property type="match status" value="1"/>
</dbReference>
<dbReference type="AlphaFoldDB" id="F4GLN3"/>
<evidence type="ECO:0000313" key="7">
    <source>
        <dbReference type="Proteomes" id="UP000007939"/>
    </source>
</evidence>
<evidence type="ECO:0000256" key="3">
    <source>
        <dbReference type="HAMAP-Rule" id="MF_00272"/>
    </source>
</evidence>
<dbReference type="GO" id="GO:0005960">
    <property type="term" value="C:glycine cleavage complex"/>
    <property type="evidence" value="ECO:0007669"/>
    <property type="project" value="InterPro"/>
</dbReference>
<dbReference type="InterPro" id="IPR002930">
    <property type="entry name" value="GCV_H"/>
</dbReference>
<dbReference type="Pfam" id="PF01597">
    <property type="entry name" value="GCV_H"/>
    <property type="match status" value="1"/>
</dbReference>
<dbReference type="Gene3D" id="2.40.50.100">
    <property type="match status" value="1"/>
</dbReference>
<dbReference type="PROSITE" id="PS50968">
    <property type="entry name" value="BIOTINYL_LIPOYL"/>
    <property type="match status" value="1"/>
</dbReference>
<dbReference type="GO" id="GO:0019464">
    <property type="term" value="P:glycine decarboxylation via glycine cleavage system"/>
    <property type="evidence" value="ECO:0007669"/>
    <property type="project" value="UniProtKB-UniRule"/>
</dbReference>
<accession>F4GLN3</accession>
<comment type="subunit">
    <text evidence="3">The glycine cleavage system is composed of four proteins: P, T, L and H.</text>
</comment>
<dbReference type="InterPro" id="IPR000089">
    <property type="entry name" value="Biotin_lipoyl"/>
</dbReference>
<evidence type="ECO:0000256" key="4">
    <source>
        <dbReference type="PIRSR" id="PIRSR617453-50"/>
    </source>
</evidence>
<dbReference type="InterPro" id="IPR003016">
    <property type="entry name" value="2-oxoA_DH_lipoyl-BS"/>
</dbReference>
<reference evidence="6 7" key="2">
    <citation type="journal article" date="2012" name="Stand. Genomic Sci.">
        <title>Complete genome sequence of the termite hindgut bacterium Spirochaeta coccoides type strain (SPN1(T)), reclassification in the genus Sphaerochaeta as Sphaerochaeta coccoides comb. nov. and emendations of the family Spirochaetaceae and the genus Sphaerochaeta.</title>
        <authorList>
            <person name="Abt B."/>
            <person name="Han C."/>
            <person name="Scheuner C."/>
            <person name="Lu M."/>
            <person name="Lapidus A."/>
            <person name="Nolan M."/>
            <person name="Lucas S."/>
            <person name="Hammon N."/>
            <person name="Deshpande S."/>
            <person name="Cheng J.F."/>
            <person name="Tapia R."/>
            <person name="Goodwin L.A."/>
            <person name="Pitluck S."/>
            <person name="Liolios K."/>
            <person name="Pagani I."/>
            <person name="Ivanova N."/>
            <person name="Mavromatis K."/>
            <person name="Mikhailova N."/>
            <person name="Huntemann M."/>
            <person name="Pati A."/>
            <person name="Chen A."/>
            <person name="Palaniappan K."/>
            <person name="Land M."/>
            <person name="Hauser L."/>
            <person name="Brambilla E.M."/>
            <person name="Rohde M."/>
            <person name="Spring S."/>
            <person name="Gronow S."/>
            <person name="Goker M."/>
            <person name="Woyke T."/>
            <person name="Bristow J."/>
            <person name="Eisen J.A."/>
            <person name="Markowitz V."/>
            <person name="Hugenholtz P."/>
            <person name="Kyrpides N.C."/>
            <person name="Klenk H.P."/>
            <person name="Detter J.C."/>
        </authorList>
    </citation>
    <scope>NUCLEOTIDE SEQUENCE [LARGE SCALE GENOMIC DNA]</scope>
    <source>
        <strain evidence="7">ATCC BAA-1237 / DSM 17374 / SPN1</strain>
    </source>
</reference>
<comment type="cofactor">
    <cofactor evidence="3">
        <name>(R)-lipoate</name>
        <dbReference type="ChEBI" id="CHEBI:83088"/>
    </cofactor>
    <text evidence="3">Binds 1 lipoyl cofactor covalently.</text>
</comment>
<evidence type="ECO:0000256" key="2">
    <source>
        <dbReference type="ARBA" id="ARBA00022823"/>
    </source>
</evidence>